<comment type="caution">
    <text evidence="2">The sequence shown here is derived from an EMBL/GenBank/DDBJ whole genome shotgun (WGS) entry which is preliminary data.</text>
</comment>
<evidence type="ECO:0000313" key="2">
    <source>
        <dbReference type="EMBL" id="MBA0711392.1"/>
    </source>
</evidence>
<dbReference type="Proteomes" id="UP000593574">
    <property type="component" value="Unassembled WGS sequence"/>
</dbReference>
<protein>
    <submittedName>
        <fullName evidence="2">Uncharacterized protein</fullName>
    </submittedName>
</protein>
<keyword evidence="3" id="KW-1185">Reference proteome</keyword>
<name>A0A7J8ZIF9_9ROSI</name>
<feature type="compositionally biased region" description="Basic and acidic residues" evidence="1">
    <location>
        <begin position="107"/>
        <end position="117"/>
    </location>
</feature>
<proteinExistence type="predicted"/>
<dbReference type="EMBL" id="JABEZV010000005">
    <property type="protein sequence ID" value="MBA0711392.1"/>
    <property type="molecule type" value="Genomic_DNA"/>
</dbReference>
<dbReference type="AlphaFoldDB" id="A0A7J8ZIF9"/>
<feature type="region of interest" description="Disordered" evidence="1">
    <location>
        <begin position="1"/>
        <end position="24"/>
    </location>
</feature>
<evidence type="ECO:0000256" key="1">
    <source>
        <dbReference type="SAM" id="MobiDB-lite"/>
    </source>
</evidence>
<gene>
    <name evidence="2" type="ORF">Golax_010581</name>
</gene>
<feature type="region of interest" description="Disordered" evidence="1">
    <location>
        <begin position="78"/>
        <end position="117"/>
    </location>
</feature>
<evidence type="ECO:0000313" key="3">
    <source>
        <dbReference type="Proteomes" id="UP000593574"/>
    </source>
</evidence>
<accession>A0A7J8ZIF9</accession>
<reference evidence="2 3" key="1">
    <citation type="journal article" date="2019" name="Genome Biol. Evol.">
        <title>Insights into the evolution of the New World diploid cottons (Gossypium, subgenus Houzingenia) based on genome sequencing.</title>
        <authorList>
            <person name="Grover C.E."/>
            <person name="Arick M.A. 2nd"/>
            <person name="Thrash A."/>
            <person name="Conover J.L."/>
            <person name="Sanders W.S."/>
            <person name="Peterson D.G."/>
            <person name="Frelichowski J.E."/>
            <person name="Scheffler J.A."/>
            <person name="Scheffler B.E."/>
            <person name="Wendel J.F."/>
        </authorList>
    </citation>
    <scope>NUCLEOTIDE SEQUENCE [LARGE SCALE GENOMIC DNA]</scope>
    <source>
        <strain evidence="2">4</strain>
        <tissue evidence="2">Leaf</tissue>
    </source>
</reference>
<organism evidence="2 3">
    <name type="scientific">Gossypium laxum</name>
    <dbReference type="NCBI Taxonomy" id="34288"/>
    <lineage>
        <taxon>Eukaryota</taxon>
        <taxon>Viridiplantae</taxon>
        <taxon>Streptophyta</taxon>
        <taxon>Embryophyta</taxon>
        <taxon>Tracheophyta</taxon>
        <taxon>Spermatophyta</taxon>
        <taxon>Magnoliopsida</taxon>
        <taxon>eudicotyledons</taxon>
        <taxon>Gunneridae</taxon>
        <taxon>Pentapetalae</taxon>
        <taxon>rosids</taxon>
        <taxon>malvids</taxon>
        <taxon>Malvales</taxon>
        <taxon>Malvaceae</taxon>
        <taxon>Malvoideae</taxon>
        <taxon>Gossypium</taxon>
    </lineage>
</organism>
<sequence length="117" mass="13207">MANGVDPPTTPMQSLGPTKKRRCPHHCPFKLYQAIVTRGTAHGTTEKSSHFQSPSPYGIQTPSPWVMQTFMQFLFYQGGLSSKHPQPEQTQPQPEADSEQQQPQPKAEQRKNPVRDH</sequence>